<dbReference type="AlphaFoldDB" id="A0A2U3EGY4"/>
<proteinExistence type="predicted"/>
<feature type="compositionally biased region" description="Basic residues" evidence="1">
    <location>
        <begin position="46"/>
        <end position="56"/>
    </location>
</feature>
<evidence type="ECO:0000256" key="1">
    <source>
        <dbReference type="SAM" id="MobiDB-lite"/>
    </source>
</evidence>
<feature type="compositionally biased region" description="Basic and acidic residues" evidence="1">
    <location>
        <begin position="30"/>
        <end position="40"/>
    </location>
</feature>
<accession>A0A2U3EGY4</accession>
<feature type="compositionally biased region" description="Polar residues" evidence="1">
    <location>
        <begin position="227"/>
        <end position="255"/>
    </location>
</feature>
<evidence type="ECO:0000313" key="2">
    <source>
        <dbReference type="EMBL" id="PWI73776.1"/>
    </source>
</evidence>
<reference evidence="2 3" key="1">
    <citation type="journal article" date="2016" name="Front. Microbiol.">
        <title>Genome and transcriptome sequences reveal the specific parasitism of the nematophagous Purpureocillium lilacinum 36-1.</title>
        <authorList>
            <person name="Xie J."/>
            <person name="Li S."/>
            <person name="Mo C."/>
            <person name="Xiao X."/>
            <person name="Peng D."/>
            <person name="Wang G."/>
            <person name="Xiao Y."/>
        </authorList>
    </citation>
    <scope>NUCLEOTIDE SEQUENCE [LARGE SCALE GENOMIC DNA]</scope>
    <source>
        <strain evidence="2 3">36-1</strain>
    </source>
</reference>
<feature type="region of interest" description="Disordered" evidence="1">
    <location>
        <begin position="225"/>
        <end position="298"/>
    </location>
</feature>
<protein>
    <submittedName>
        <fullName evidence="2">Uncharacterized protein</fullName>
    </submittedName>
</protein>
<organism evidence="2 3">
    <name type="scientific">Purpureocillium lilacinum</name>
    <name type="common">Paecilomyces lilacinus</name>
    <dbReference type="NCBI Taxonomy" id="33203"/>
    <lineage>
        <taxon>Eukaryota</taxon>
        <taxon>Fungi</taxon>
        <taxon>Dikarya</taxon>
        <taxon>Ascomycota</taxon>
        <taxon>Pezizomycotina</taxon>
        <taxon>Sordariomycetes</taxon>
        <taxon>Hypocreomycetidae</taxon>
        <taxon>Hypocreales</taxon>
        <taxon>Ophiocordycipitaceae</taxon>
        <taxon>Purpureocillium</taxon>
    </lineage>
</organism>
<sequence>MQECKKLVLPHRSSSSSNKQQQDDPAPARPDVRQSGRRWELGLGRARGRTERRKCQPARPAQGPPLQQADKRARDPSPKAPRSRNQTQGEDGAKAPPPGSGFALSNQTAPSSGWRLCWRHRAAHHPSGRDFRVCACVRARVGTGGLRSALGKAGSLSRLGGGRRCCGDAAVGASLLVVEWRPSCTPDWERYATVGLPEAIVHLRSGPPNGRPSSQTNLHLYRPGQADTLTHTPDLSHTWSRSPLPTSWTAPSPTRQPAHGAAPTGPRRSMPDSGALLTPVTPLAAPDGTPRAAQLPPRTGWAGHPPHEACGASPTLAWANLGSYLTFSPAGTDRGRRAASGVL</sequence>
<name>A0A2U3EGY4_PURLI</name>
<gene>
    <name evidence="2" type="ORF">PCL_09052</name>
</gene>
<comment type="caution">
    <text evidence="2">The sequence shown here is derived from an EMBL/GenBank/DDBJ whole genome shotgun (WGS) entry which is preliminary data.</text>
</comment>
<dbReference type="Proteomes" id="UP000245956">
    <property type="component" value="Unassembled WGS sequence"/>
</dbReference>
<evidence type="ECO:0000313" key="3">
    <source>
        <dbReference type="Proteomes" id="UP000245956"/>
    </source>
</evidence>
<feature type="region of interest" description="Disordered" evidence="1">
    <location>
        <begin position="1"/>
        <end position="107"/>
    </location>
</feature>
<dbReference type="EMBL" id="LCWV01000004">
    <property type="protein sequence ID" value="PWI73776.1"/>
    <property type="molecule type" value="Genomic_DNA"/>
</dbReference>